<dbReference type="RefSeq" id="XP_046011945.1">
    <property type="nucleotide sequence ID" value="XM_046150206.1"/>
</dbReference>
<evidence type="ECO:0000259" key="1">
    <source>
        <dbReference type="Pfam" id="PF06985"/>
    </source>
</evidence>
<dbReference type="Proteomes" id="UP000756346">
    <property type="component" value="Unassembled WGS sequence"/>
</dbReference>
<dbReference type="EMBL" id="JAGTJQ010000006">
    <property type="protein sequence ID" value="KAH7029657.1"/>
    <property type="molecule type" value="Genomic_DNA"/>
</dbReference>
<evidence type="ECO:0000313" key="3">
    <source>
        <dbReference type="Proteomes" id="UP000756346"/>
    </source>
</evidence>
<dbReference type="AlphaFoldDB" id="A0A9P8Y4Y4"/>
<reference evidence="2" key="1">
    <citation type="journal article" date="2021" name="Nat. Commun.">
        <title>Genetic determinants of endophytism in the Arabidopsis root mycobiome.</title>
        <authorList>
            <person name="Mesny F."/>
            <person name="Miyauchi S."/>
            <person name="Thiergart T."/>
            <person name="Pickel B."/>
            <person name="Atanasova L."/>
            <person name="Karlsson M."/>
            <person name="Huettel B."/>
            <person name="Barry K.W."/>
            <person name="Haridas S."/>
            <person name="Chen C."/>
            <person name="Bauer D."/>
            <person name="Andreopoulos W."/>
            <person name="Pangilinan J."/>
            <person name="LaButti K."/>
            <person name="Riley R."/>
            <person name="Lipzen A."/>
            <person name="Clum A."/>
            <person name="Drula E."/>
            <person name="Henrissat B."/>
            <person name="Kohler A."/>
            <person name="Grigoriev I.V."/>
            <person name="Martin F.M."/>
            <person name="Hacquard S."/>
        </authorList>
    </citation>
    <scope>NUCLEOTIDE SEQUENCE</scope>
    <source>
        <strain evidence="2">MPI-CAGE-CH-0230</strain>
    </source>
</reference>
<sequence length="166" mass="19515">IRLLKVASLQFEEHRGDTVPAYAILSHRWYEPELSFRKIKDFCYQASEQGIEYVWVDTCCIDKSSSVELQESLNSMQSWYAKSAVCFAYLRDVDLHHVPTRRASRSPNEGQLNKSLETSFKKSNWFTRGWTLQELVAPRHLIFFDRQWAKLAMHEKFIPRSLPSQV</sequence>
<dbReference type="PANTHER" id="PTHR10622">
    <property type="entry name" value="HET DOMAIN-CONTAINING PROTEIN"/>
    <property type="match status" value="1"/>
</dbReference>
<dbReference type="PANTHER" id="PTHR10622:SF10">
    <property type="entry name" value="HET DOMAIN-CONTAINING PROTEIN"/>
    <property type="match status" value="1"/>
</dbReference>
<comment type="caution">
    <text evidence="2">The sequence shown here is derived from an EMBL/GenBank/DDBJ whole genome shotgun (WGS) entry which is preliminary data.</text>
</comment>
<dbReference type="InterPro" id="IPR010730">
    <property type="entry name" value="HET"/>
</dbReference>
<dbReference type="OrthoDB" id="674604at2759"/>
<evidence type="ECO:0000313" key="2">
    <source>
        <dbReference type="EMBL" id="KAH7029657.1"/>
    </source>
</evidence>
<name>A0A9P8Y4Y4_9PEZI</name>
<dbReference type="Pfam" id="PF06985">
    <property type="entry name" value="HET"/>
    <property type="match status" value="1"/>
</dbReference>
<proteinExistence type="predicted"/>
<dbReference type="GeneID" id="70179752"/>
<accession>A0A9P8Y4Y4</accession>
<feature type="domain" description="Heterokaryon incompatibility" evidence="1">
    <location>
        <begin position="37"/>
        <end position="134"/>
    </location>
</feature>
<gene>
    <name evidence="2" type="ORF">B0I36DRAFT_246075</name>
</gene>
<organism evidence="2 3">
    <name type="scientific">Microdochium trichocladiopsis</name>
    <dbReference type="NCBI Taxonomy" id="1682393"/>
    <lineage>
        <taxon>Eukaryota</taxon>
        <taxon>Fungi</taxon>
        <taxon>Dikarya</taxon>
        <taxon>Ascomycota</taxon>
        <taxon>Pezizomycotina</taxon>
        <taxon>Sordariomycetes</taxon>
        <taxon>Xylariomycetidae</taxon>
        <taxon>Xylariales</taxon>
        <taxon>Microdochiaceae</taxon>
        <taxon>Microdochium</taxon>
    </lineage>
</organism>
<keyword evidence="3" id="KW-1185">Reference proteome</keyword>
<feature type="non-terminal residue" evidence="2">
    <location>
        <position position="1"/>
    </location>
</feature>
<protein>
    <submittedName>
        <fullName evidence="2">Heterokaryon incompatibility protein-domain-containing protein</fullName>
    </submittedName>
</protein>